<evidence type="ECO:0000256" key="2">
    <source>
        <dbReference type="ARBA" id="ARBA00023306"/>
    </source>
</evidence>
<feature type="compositionally biased region" description="Polar residues" evidence="3">
    <location>
        <begin position="56"/>
        <end position="87"/>
    </location>
</feature>
<reference evidence="5 6" key="1">
    <citation type="journal article" date="2015" name="Environ. Microbiol.">
        <title>Metagenome sequence of Elaphomyces granulatus from sporocarp tissue reveals Ascomycota ectomycorrhizal fingerprints of genome expansion and a Proteobacteria-rich microbiome.</title>
        <authorList>
            <person name="Quandt C.A."/>
            <person name="Kohler A."/>
            <person name="Hesse C.N."/>
            <person name="Sharpton T.J."/>
            <person name="Martin F."/>
            <person name="Spatafora J.W."/>
        </authorList>
    </citation>
    <scope>NUCLEOTIDE SEQUENCE [LARGE SCALE GENOMIC DNA]</scope>
    <source>
        <strain evidence="5 6">OSC145934</strain>
    </source>
</reference>
<feature type="compositionally biased region" description="Low complexity" evidence="3">
    <location>
        <begin position="88"/>
        <end position="103"/>
    </location>
</feature>
<dbReference type="Pfam" id="PF26121">
    <property type="entry name" value="HTH_CDT1"/>
    <property type="match status" value="1"/>
</dbReference>
<dbReference type="Gene3D" id="1.10.10.1420">
    <property type="entry name" value="DNA replication factor Cdt1, C-terminal WH domain"/>
    <property type="match status" value="1"/>
</dbReference>
<dbReference type="InterPro" id="IPR038090">
    <property type="entry name" value="Cdt1_C_WH_dom_sf"/>
</dbReference>
<evidence type="ECO:0000256" key="3">
    <source>
        <dbReference type="SAM" id="MobiDB-lite"/>
    </source>
</evidence>
<evidence type="ECO:0000256" key="1">
    <source>
        <dbReference type="ARBA" id="ARBA00008356"/>
    </source>
</evidence>
<feature type="domain" description="DNA replication factor Cdt1 C-terminal" evidence="4">
    <location>
        <begin position="323"/>
        <end position="430"/>
    </location>
</feature>
<proteinExistence type="inferred from homology"/>
<keyword evidence="6" id="KW-1185">Reference proteome</keyword>
<keyword evidence="2" id="KW-0131">Cell cycle</keyword>
<comment type="similarity">
    <text evidence="1">Belongs to the Cdt1 family.</text>
</comment>
<gene>
    <name evidence="5" type="ORF">Egran_01613</name>
</gene>
<accession>A0A232M2J4</accession>
<feature type="region of interest" description="Disordered" evidence="3">
    <location>
        <begin position="298"/>
        <end position="350"/>
    </location>
</feature>
<protein>
    <recommendedName>
        <fullName evidence="4">DNA replication factor Cdt1 C-terminal domain-containing protein</fullName>
    </recommendedName>
</protein>
<dbReference type="InterPro" id="IPR032054">
    <property type="entry name" value="Cdt1_C"/>
</dbReference>
<evidence type="ECO:0000313" key="6">
    <source>
        <dbReference type="Proteomes" id="UP000243515"/>
    </source>
</evidence>
<dbReference type="OrthoDB" id="341730at2759"/>
<feature type="region of interest" description="Disordered" evidence="3">
    <location>
        <begin position="1"/>
        <end position="118"/>
    </location>
</feature>
<comment type="caution">
    <text evidence="5">The sequence shown here is derived from an EMBL/GenBank/DDBJ whole genome shotgun (WGS) entry which is preliminary data.</text>
</comment>
<dbReference type="EMBL" id="NPHW01002843">
    <property type="protein sequence ID" value="OXV10625.1"/>
    <property type="molecule type" value="Genomic_DNA"/>
</dbReference>
<sequence length="465" mass="51753">MPRTSTRARLPPARDSIQRFTRSSKPGTTLHPSTPSKKRKLSEIGNSQGGEEPQDSAETATPSKTLRFNSLSVSTPQNSQACSAPSRTPSLEPSTEPLEETTPPSSPSPTPASCDGDCGSRTDYSSTVPQLFDELIDLHSCFLTALSLHFAHNGPSAPADLRHFLPTIERIWKRRKVMTRDLQRLLWISGEETDLSAPCFRIANYGIGKICLERVVRDSKASKGSSCCLDEDALQGKFERILEKIWRRVADQNEAESSFERNLGFVPIHESLTPFTAMRMGRQRLQELRGNAAKVSLTKVKQKTENHSIKQSSENTSDRRKGLLDRIKDKEFCQSKLPPPPSKETLLRRSAAERVEEVARVLALMRPSNTTGKGARAKVMPQKKPFRVETLIQNIQDSIPSPICKKEAGICLEILAQKDIAGDWVNIVTVNQLKSVILKSVITVSPREIRARVAKMKIGWEDHSL</sequence>
<dbReference type="Proteomes" id="UP000243515">
    <property type="component" value="Unassembled WGS sequence"/>
</dbReference>
<organism evidence="5 6">
    <name type="scientific">Elaphomyces granulatus</name>
    <dbReference type="NCBI Taxonomy" id="519963"/>
    <lineage>
        <taxon>Eukaryota</taxon>
        <taxon>Fungi</taxon>
        <taxon>Dikarya</taxon>
        <taxon>Ascomycota</taxon>
        <taxon>Pezizomycotina</taxon>
        <taxon>Eurotiomycetes</taxon>
        <taxon>Eurotiomycetidae</taxon>
        <taxon>Eurotiales</taxon>
        <taxon>Elaphomycetaceae</taxon>
        <taxon>Elaphomyces</taxon>
    </lineage>
</organism>
<name>A0A232M2J4_9EURO</name>
<evidence type="ECO:0000313" key="5">
    <source>
        <dbReference type="EMBL" id="OXV10625.1"/>
    </source>
</evidence>
<feature type="compositionally biased region" description="Basic and acidic residues" evidence="3">
    <location>
        <begin position="316"/>
        <end position="333"/>
    </location>
</feature>
<dbReference type="AlphaFoldDB" id="A0A232M2J4"/>
<evidence type="ECO:0000259" key="4">
    <source>
        <dbReference type="Pfam" id="PF16679"/>
    </source>
</evidence>
<feature type="compositionally biased region" description="Polar residues" evidence="3">
    <location>
        <begin position="18"/>
        <end position="35"/>
    </location>
</feature>
<dbReference type="Pfam" id="PF16679">
    <property type="entry name" value="CDT1_C"/>
    <property type="match status" value="1"/>
</dbReference>